<dbReference type="EC" id="3.6.3.-" evidence="9"/>
<dbReference type="OrthoDB" id="9802772at2"/>
<dbReference type="InterPro" id="IPR050388">
    <property type="entry name" value="ABC_Ni/Peptide_Import"/>
</dbReference>
<dbReference type="PANTHER" id="PTHR43297:SF2">
    <property type="entry name" value="DIPEPTIDE TRANSPORT ATP-BINDING PROTEIN DPPD"/>
    <property type="match status" value="1"/>
</dbReference>
<dbReference type="AlphaFoldDB" id="A0A157NJC1"/>
<dbReference type="Pfam" id="PF00005">
    <property type="entry name" value="ABC_tran"/>
    <property type="match status" value="1"/>
</dbReference>
<evidence type="ECO:0000313" key="9">
    <source>
        <dbReference type="EMBL" id="SAI70793.1"/>
    </source>
</evidence>
<proteinExistence type="inferred from homology"/>
<dbReference type="Proteomes" id="UP000076825">
    <property type="component" value="Chromosome 1"/>
</dbReference>
<dbReference type="SMART" id="SM00382">
    <property type="entry name" value="AAA"/>
    <property type="match status" value="1"/>
</dbReference>
<protein>
    <submittedName>
        <fullName evidence="9">ABC transporter ATP-binding protein</fullName>
        <ecNumber evidence="9">3.6.3.-</ecNumber>
    </submittedName>
</protein>
<keyword evidence="4" id="KW-1003">Cell membrane</keyword>
<dbReference type="InterPro" id="IPR003439">
    <property type="entry name" value="ABC_transporter-like_ATP-bd"/>
</dbReference>
<evidence type="ECO:0000256" key="5">
    <source>
        <dbReference type="ARBA" id="ARBA00022741"/>
    </source>
</evidence>
<dbReference type="GO" id="GO:0016887">
    <property type="term" value="F:ATP hydrolysis activity"/>
    <property type="evidence" value="ECO:0007669"/>
    <property type="project" value="InterPro"/>
</dbReference>
<dbReference type="RefSeq" id="WP_025518069.1">
    <property type="nucleotide sequence ID" value="NZ_CP016340.1"/>
</dbReference>
<feature type="domain" description="ABC transporter" evidence="8">
    <location>
        <begin position="10"/>
        <end position="258"/>
    </location>
</feature>
<name>A0A157NJC1_9BORD</name>
<keyword evidence="10" id="KW-1185">Reference proteome</keyword>
<dbReference type="PROSITE" id="PS00211">
    <property type="entry name" value="ABC_TRANSPORTER_1"/>
    <property type="match status" value="1"/>
</dbReference>
<gene>
    <name evidence="9" type="primary">gsiA_10</name>
    <name evidence="9" type="ORF">SAMEA3906487_02468</name>
</gene>
<evidence type="ECO:0000256" key="2">
    <source>
        <dbReference type="ARBA" id="ARBA00005417"/>
    </source>
</evidence>
<dbReference type="NCBIfam" id="TIGR01727">
    <property type="entry name" value="oligo_HPY"/>
    <property type="match status" value="1"/>
</dbReference>
<keyword evidence="9" id="KW-0378">Hydrolase</keyword>
<dbReference type="GO" id="GO:0015833">
    <property type="term" value="P:peptide transport"/>
    <property type="evidence" value="ECO:0007669"/>
    <property type="project" value="InterPro"/>
</dbReference>
<dbReference type="EMBL" id="LT546645">
    <property type="protein sequence ID" value="SAI70793.1"/>
    <property type="molecule type" value="Genomic_DNA"/>
</dbReference>
<sequence>MSQPTPTLSLRQLRTWFHTRAGIVRAVDDVSFDVYPGEILGLVGESGSGKSITGFSVLGLLDPPGRIESGQILFKGTDLATLAPQELRQLRGNRIAMVFQDPMMTLDPVFRIETQMVETVLAHERCSRKAAWARACDMLAAVGIPAPRQRMKAYPHQLSGGMRQRVAIAIAMLHQPDLIIADEPTTALDVTIQAQILAEMQDLCARTGTAMVWVSHDLAVVAGLADRICVMYAGRVVEAGPTGDVLDAPRHPYTHGLIGAVPSNTQAGDRLFQIPGMAPSALALPPGCAFAPRCSKADARCRTEAPGITADGARSLRCFHPLTGACS</sequence>
<dbReference type="FunFam" id="3.40.50.300:FF:000016">
    <property type="entry name" value="Oligopeptide ABC transporter ATP-binding component"/>
    <property type="match status" value="1"/>
</dbReference>
<evidence type="ECO:0000259" key="8">
    <source>
        <dbReference type="PROSITE" id="PS50893"/>
    </source>
</evidence>
<dbReference type="GO" id="GO:0005524">
    <property type="term" value="F:ATP binding"/>
    <property type="evidence" value="ECO:0007669"/>
    <property type="project" value="UniProtKB-KW"/>
</dbReference>
<dbReference type="InterPro" id="IPR027417">
    <property type="entry name" value="P-loop_NTPase"/>
</dbReference>
<keyword evidence="3" id="KW-0813">Transport</keyword>
<evidence type="ECO:0000256" key="1">
    <source>
        <dbReference type="ARBA" id="ARBA00004417"/>
    </source>
</evidence>
<keyword evidence="5" id="KW-0547">Nucleotide-binding</keyword>
<keyword evidence="7" id="KW-0472">Membrane</keyword>
<organism evidence="9 10">
    <name type="scientific">Bordetella trematum</name>
    <dbReference type="NCBI Taxonomy" id="123899"/>
    <lineage>
        <taxon>Bacteria</taxon>
        <taxon>Pseudomonadati</taxon>
        <taxon>Pseudomonadota</taxon>
        <taxon>Betaproteobacteria</taxon>
        <taxon>Burkholderiales</taxon>
        <taxon>Alcaligenaceae</taxon>
        <taxon>Bordetella</taxon>
    </lineage>
</organism>
<dbReference type="GO" id="GO:0005886">
    <property type="term" value="C:plasma membrane"/>
    <property type="evidence" value="ECO:0007669"/>
    <property type="project" value="UniProtKB-SubCell"/>
</dbReference>
<dbReference type="PANTHER" id="PTHR43297">
    <property type="entry name" value="OLIGOPEPTIDE TRANSPORT ATP-BINDING PROTEIN APPD"/>
    <property type="match status" value="1"/>
</dbReference>
<evidence type="ECO:0000256" key="6">
    <source>
        <dbReference type="ARBA" id="ARBA00022840"/>
    </source>
</evidence>
<dbReference type="eggNOG" id="COG0444">
    <property type="taxonomic scope" value="Bacteria"/>
</dbReference>
<dbReference type="PATRIC" id="fig|123899.6.peg.2455"/>
<dbReference type="SUPFAM" id="SSF52540">
    <property type="entry name" value="P-loop containing nucleoside triphosphate hydrolases"/>
    <property type="match status" value="1"/>
</dbReference>
<comment type="subcellular location">
    <subcellularLocation>
        <location evidence="1">Cell inner membrane</location>
        <topology evidence="1">Peripheral membrane protein</topology>
    </subcellularLocation>
</comment>
<accession>A0A157NJC1</accession>
<dbReference type="KEGG" id="btrm:SAMEA390648702468"/>
<dbReference type="CDD" id="cd03257">
    <property type="entry name" value="ABC_NikE_OppD_transporters"/>
    <property type="match status" value="1"/>
</dbReference>
<dbReference type="GO" id="GO:0055085">
    <property type="term" value="P:transmembrane transport"/>
    <property type="evidence" value="ECO:0007669"/>
    <property type="project" value="UniProtKB-ARBA"/>
</dbReference>
<dbReference type="InterPro" id="IPR003593">
    <property type="entry name" value="AAA+_ATPase"/>
</dbReference>
<evidence type="ECO:0000256" key="4">
    <source>
        <dbReference type="ARBA" id="ARBA00022475"/>
    </source>
</evidence>
<evidence type="ECO:0000256" key="7">
    <source>
        <dbReference type="ARBA" id="ARBA00023136"/>
    </source>
</evidence>
<evidence type="ECO:0000313" key="10">
    <source>
        <dbReference type="Proteomes" id="UP000076825"/>
    </source>
</evidence>
<evidence type="ECO:0000256" key="3">
    <source>
        <dbReference type="ARBA" id="ARBA00022448"/>
    </source>
</evidence>
<dbReference type="Gene3D" id="3.40.50.300">
    <property type="entry name" value="P-loop containing nucleotide triphosphate hydrolases"/>
    <property type="match status" value="1"/>
</dbReference>
<dbReference type="PROSITE" id="PS50893">
    <property type="entry name" value="ABC_TRANSPORTER_2"/>
    <property type="match status" value="1"/>
</dbReference>
<dbReference type="InterPro" id="IPR017871">
    <property type="entry name" value="ABC_transporter-like_CS"/>
</dbReference>
<dbReference type="GeneID" id="56590274"/>
<keyword evidence="6 9" id="KW-0067">ATP-binding</keyword>
<comment type="similarity">
    <text evidence="2">Belongs to the ABC transporter superfamily.</text>
</comment>
<reference evidence="9 10" key="1">
    <citation type="submission" date="2016-04" db="EMBL/GenBank/DDBJ databases">
        <authorList>
            <consortium name="Pathogen Informatics"/>
        </authorList>
    </citation>
    <scope>NUCLEOTIDE SEQUENCE [LARGE SCALE GENOMIC DNA]</scope>
    <source>
        <strain evidence="9 10">H044680328</strain>
    </source>
</reference>
<dbReference type="STRING" id="123899.SAMEA3906487_02468"/>
<dbReference type="InterPro" id="IPR013563">
    <property type="entry name" value="Oligopep_ABC_C"/>
</dbReference>
<dbReference type="Pfam" id="PF08352">
    <property type="entry name" value="oligo_HPY"/>
    <property type="match status" value="1"/>
</dbReference>